<dbReference type="AlphaFoldDB" id="A0A023FB56"/>
<sequence length="74" mass="8110">AYMTVYIYRYIYLWPLCTATKALVVMLAVVWAVPLKKCSVAPHAMCVAARSDTPRSTVDCFVLWANVLASGAPA</sequence>
<keyword evidence="1" id="KW-1133">Transmembrane helix</keyword>
<feature type="transmembrane region" description="Helical" evidence="1">
    <location>
        <begin position="12"/>
        <end position="33"/>
    </location>
</feature>
<accession>A0A023FB56</accession>
<organism evidence="2">
    <name type="scientific">Amblyomma cajennense</name>
    <name type="common">Cayenne tick</name>
    <name type="synonym">Acarus cajennensis</name>
    <dbReference type="NCBI Taxonomy" id="34607"/>
    <lineage>
        <taxon>Eukaryota</taxon>
        <taxon>Metazoa</taxon>
        <taxon>Ecdysozoa</taxon>
        <taxon>Arthropoda</taxon>
        <taxon>Chelicerata</taxon>
        <taxon>Arachnida</taxon>
        <taxon>Acari</taxon>
        <taxon>Parasitiformes</taxon>
        <taxon>Ixodida</taxon>
        <taxon>Ixodoidea</taxon>
        <taxon>Ixodidae</taxon>
        <taxon>Amblyomminae</taxon>
        <taxon>Amblyomma</taxon>
    </lineage>
</organism>
<proteinExistence type="evidence at transcript level"/>
<keyword evidence="1" id="KW-0812">Transmembrane</keyword>
<dbReference type="EMBL" id="GBBK01005731">
    <property type="protein sequence ID" value="JAC18751.1"/>
    <property type="molecule type" value="mRNA"/>
</dbReference>
<reference evidence="2" key="1">
    <citation type="submission" date="2014-03" db="EMBL/GenBank/DDBJ databases">
        <title>The sialotranscriptome of Amblyomma triste, Amblyomma parvum and Amblyomma cajennense ticks, uncovered by 454-based RNA-seq.</title>
        <authorList>
            <person name="Garcia G.R."/>
            <person name="Gardinassi L.G."/>
            <person name="Ribeiro J.M."/>
            <person name="Anatriello E."/>
            <person name="Ferreira B.R."/>
            <person name="Moreira H.N."/>
            <person name="Mafra C."/>
            <person name="Olegario M.M."/>
            <person name="Szabo P.J."/>
            <person name="Miranda-Santos I.K."/>
            <person name="Maruyama S.R."/>
        </authorList>
    </citation>
    <scope>NUCLEOTIDE SEQUENCE</scope>
    <source>
        <strain evidence="2">Uberlandia</strain>
        <tissue evidence="2">Salivary glands</tissue>
    </source>
</reference>
<evidence type="ECO:0000256" key="1">
    <source>
        <dbReference type="SAM" id="Phobius"/>
    </source>
</evidence>
<keyword evidence="1" id="KW-0472">Membrane</keyword>
<protein>
    <submittedName>
        <fullName evidence="2">Putative secreted protein</fullName>
    </submittedName>
</protein>
<name>A0A023FB56_AMBCJ</name>
<evidence type="ECO:0000313" key="2">
    <source>
        <dbReference type="EMBL" id="JAC18751.1"/>
    </source>
</evidence>
<feature type="non-terminal residue" evidence="2">
    <location>
        <position position="1"/>
    </location>
</feature>